<dbReference type="InterPro" id="IPR023362">
    <property type="entry name" value="PH-BEACH_dom"/>
</dbReference>
<dbReference type="PROSITE" id="PS50197">
    <property type="entry name" value="BEACH"/>
    <property type="match status" value="1"/>
</dbReference>
<dbReference type="STRING" id="230819.A0A5C3KUF7"/>
<dbReference type="PROSITE" id="PS51783">
    <property type="entry name" value="PH_BEACH"/>
    <property type="match status" value="1"/>
</dbReference>
<dbReference type="PROSITE" id="PS00678">
    <property type="entry name" value="WD_REPEATS_1"/>
    <property type="match status" value="1"/>
</dbReference>
<evidence type="ECO:0000256" key="3">
    <source>
        <dbReference type="PROSITE-ProRule" id="PRU00221"/>
    </source>
</evidence>
<dbReference type="PROSITE" id="PS50082">
    <property type="entry name" value="WD_REPEATS_2"/>
    <property type="match status" value="1"/>
</dbReference>
<keyword evidence="1 3" id="KW-0853">WD repeat</keyword>
<evidence type="ECO:0000313" key="6">
    <source>
        <dbReference type="EMBL" id="TFK23845.1"/>
    </source>
</evidence>
<dbReference type="Pfam" id="PF00400">
    <property type="entry name" value="WD40"/>
    <property type="match status" value="2"/>
</dbReference>
<dbReference type="Gene3D" id="2.60.120.200">
    <property type="match status" value="1"/>
</dbReference>
<dbReference type="PANTHER" id="PTHR46108:SF4">
    <property type="entry name" value="BLUE CHEESE"/>
    <property type="match status" value="1"/>
</dbReference>
<dbReference type="Gene3D" id="1.10.1540.10">
    <property type="entry name" value="BEACH domain"/>
    <property type="match status" value="1"/>
</dbReference>
<protein>
    <submittedName>
        <fullName evidence="6">Beach-domain-containing protein</fullName>
    </submittedName>
</protein>
<dbReference type="CDD" id="cd06071">
    <property type="entry name" value="Beach"/>
    <property type="match status" value="1"/>
</dbReference>
<dbReference type="SMART" id="SM01026">
    <property type="entry name" value="Beach"/>
    <property type="match status" value="1"/>
</dbReference>
<dbReference type="SUPFAM" id="SSF81837">
    <property type="entry name" value="BEACH domain"/>
    <property type="match status" value="1"/>
</dbReference>
<dbReference type="PANTHER" id="PTHR46108">
    <property type="entry name" value="BLUE CHEESE"/>
    <property type="match status" value="1"/>
</dbReference>
<dbReference type="Pfam" id="PF13385">
    <property type="entry name" value="Laminin_G_3"/>
    <property type="match status" value="1"/>
</dbReference>
<dbReference type="Pfam" id="PF02138">
    <property type="entry name" value="Beach"/>
    <property type="match status" value="1"/>
</dbReference>
<accession>A0A5C3KUF7</accession>
<dbReference type="InterPro" id="IPR036372">
    <property type="entry name" value="BEACH_dom_sf"/>
</dbReference>
<dbReference type="OrthoDB" id="26681at2759"/>
<keyword evidence="7" id="KW-1185">Reference proteome</keyword>
<evidence type="ECO:0000259" key="4">
    <source>
        <dbReference type="PROSITE" id="PS50197"/>
    </source>
</evidence>
<dbReference type="InterPro" id="IPR051944">
    <property type="entry name" value="BEACH_domain_protein"/>
</dbReference>
<dbReference type="InterPro" id="IPR036322">
    <property type="entry name" value="WD40_repeat_dom_sf"/>
</dbReference>
<dbReference type="Gene3D" id="2.130.10.10">
    <property type="entry name" value="YVTN repeat-like/Quinoprotein amine dehydrogenase"/>
    <property type="match status" value="1"/>
</dbReference>
<name>A0A5C3KUF7_COPMA</name>
<dbReference type="SUPFAM" id="SSF49899">
    <property type="entry name" value="Concanavalin A-like lectins/glucanases"/>
    <property type="match status" value="1"/>
</dbReference>
<feature type="repeat" description="WD" evidence="3">
    <location>
        <begin position="1951"/>
        <end position="1992"/>
    </location>
</feature>
<dbReference type="Gene3D" id="2.30.29.30">
    <property type="entry name" value="Pleckstrin-homology domain (PH domain)/Phosphotyrosine-binding domain (PTB)"/>
    <property type="match status" value="1"/>
</dbReference>
<gene>
    <name evidence="6" type="ORF">FA15DRAFT_756980</name>
</gene>
<keyword evidence="2" id="KW-0677">Repeat</keyword>
<dbReference type="InterPro" id="IPR011993">
    <property type="entry name" value="PH-like_dom_sf"/>
</dbReference>
<dbReference type="InterPro" id="IPR000409">
    <property type="entry name" value="BEACH_dom"/>
</dbReference>
<dbReference type="EMBL" id="ML210211">
    <property type="protein sequence ID" value="TFK23845.1"/>
    <property type="molecule type" value="Genomic_DNA"/>
</dbReference>
<evidence type="ECO:0000256" key="2">
    <source>
        <dbReference type="ARBA" id="ARBA00022737"/>
    </source>
</evidence>
<dbReference type="Pfam" id="PF14844">
    <property type="entry name" value="PH_BEACH"/>
    <property type="match status" value="1"/>
</dbReference>
<dbReference type="SMART" id="SM00320">
    <property type="entry name" value="WD40"/>
    <property type="match status" value="3"/>
</dbReference>
<feature type="domain" description="BEACH-type PH" evidence="5">
    <location>
        <begin position="1372"/>
        <end position="1494"/>
    </location>
</feature>
<dbReference type="Pfam" id="PF23295">
    <property type="entry name" value="Arm_4"/>
    <property type="match status" value="1"/>
</dbReference>
<dbReference type="Proteomes" id="UP000307440">
    <property type="component" value="Unassembled WGS sequence"/>
</dbReference>
<organism evidence="6 7">
    <name type="scientific">Coprinopsis marcescibilis</name>
    <name type="common">Agaric fungus</name>
    <name type="synonym">Psathyrella marcescibilis</name>
    <dbReference type="NCBI Taxonomy" id="230819"/>
    <lineage>
        <taxon>Eukaryota</taxon>
        <taxon>Fungi</taxon>
        <taxon>Dikarya</taxon>
        <taxon>Basidiomycota</taxon>
        <taxon>Agaricomycotina</taxon>
        <taxon>Agaricomycetes</taxon>
        <taxon>Agaricomycetidae</taxon>
        <taxon>Agaricales</taxon>
        <taxon>Agaricineae</taxon>
        <taxon>Psathyrellaceae</taxon>
        <taxon>Coprinopsis</taxon>
    </lineage>
</organism>
<dbReference type="InterPro" id="IPR015943">
    <property type="entry name" value="WD40/YVTN_repeat-like_dom_sf"/>
</dbReference>
<sequence length="2146" mass="239967">MFQNLLSPLKARFDQLTPRSPSATFSGNGLLSPGYESVLSPEDFARDVLIELMRNAVENLKLAEGQDVKNEILGEIERFMHQDPSTRNVFREMDGFLVSMSVLSAIQTQAKAGDATATQPTSSALACAKRVFAVLDQAMKNDQENEEHFRRHVGYESLSLAVRSLLSEPTTLDGMLGLLLAFAMADFSLSGFFITLRTFESIDDSVDQHLKSMQAKLKTVVRPEPLEILWNAILAPHNPSSNTLTSTGPLRYGLYKLFEFLFHVNHRNQGVLSSLSLVHSLFTQFCETRNVPGSPDRERQALQKLLRRLLEMGATTEDTRKILQKAVIPGKDEDRLDPEMLELIRFGMKSRWSEHFSFEDSAALVVHDTTSNCKGLPSTGFTMMLWAYFSSFPEGPAKAVFTVSLPSRALFRLSVRTDGKLEIFSSSQADTEKPYVTTGTVRKNRWVHISLVHYPHRGPNPSVRLFIDGVLHDMLNWQYPKGEASSTRLEYLIGNHDRLHGSGGLKWSLASAYFLSMPIGEDLPRFVHHLGPRYSGNYQDPGLVKFLTYEASTSLNMFLTSVAAKSHANPLSPTAVSPGPMAPSFSISSVLSGISPPTPTQKKPQSPESTYVPATKQSVMQSGLMKIVRSGTGIPDARILFSFTAADCKKGGVGIGQNVPLRGRLAQKAPKVESVRSAKSPYKGFDEEQAGESLWEGEGVETRGNVFIVKAACLDTALWKIGGAAVALRLVQLAQTQHELSRSLGILVDGLKNSWQNSEDMERLRGYELLAGLLRSKAQLINVTGFETLFEFLGINFGSPEHSTVVNVLAYRAIALDFDLWSRAIKEIQRVHLEHFTLLLKTSRYRVFNGKQRLMKLGLVKKVLFALQANWFKGDAEECLINVLQLAAQSNFTTEDAIKPLVSYLAANLHENSAHGAASPYSVISRFEVKSPQENAERVLEMLVSTLSNKTFYVKFIAALPVTRITLLLLGDRPSSFVVLQVLTLLRICMQYTSSFSRKFELVSGWSVLRTVIPSAWAADVNTAAFDLLLARPLSGVENDAAVDRDSCTVVACPQIIPTIIAALQQGLIIVARRAHLSQEDADAAEFSWDMEDTMGALIEKMIDLHSKSSTFREVFRSQQTTQLYIDACKAYNERLKTVPSINLHNTRIVEKLSHLGLALALDNAVSGVQKREILDILQTADNLINPNSPAPVIDPQLIVDTRSVRQRFASARLSIQVGERTVIKTMARMAEWRKTIQASETKRLRKSVLDMREHRRQISRLTEWSNILTSERGLWPHVDTRSWRLDETEGPHRIRMKLEPQDDKPSSSRIDTSAALVRDVIPPDPDTLSVHQTEVPPWAESYEVSSTDMDDKQLTEEVVDDKLRRIRHELEPGDVIEAVTTVARIVGVDSSPGLLIIGKTHIYMLDGVVENDEGEVIDAHDAPKRLLFVPGSIVEMDGPQKAQRWAHYQIATCSDKRFLFRDVALEIYFKDSRSLLLVFLDKKRRSDVDTRISAIINKNNSDPALSTAGPPRTPMFSLMGSRVFSNFRGDDLATATRRWQAREISNFTYLSILNQTSGRTPSDATQYPIFPWVIADYTSSTLDLNAPESYRDLSKPMGALSPERRQAAETRYANLESVGEEPFHYGTHFSSSMIVCHFLIRLAPFTHMFKTLQGGDWDLPDRLFSDMPRAYLSAAQDLRGDVRELVPEFFTCPEFLENYQKLDFGRLQQTGEPIDDVKLPPWAHRDPLLFIVMNRRALESSYVSEHLPQWIDLIWGCKQRDPASLNVFHPLSYEGSVDLDKIQDDLEREATVGIIHNFGQTPRKLFHTPHPERSNHGLHTLPIGTLHGIEEDPHLLTQSERCFKDLGQNAPIHAFVLDSYSEKLLPCTEGTLIVPQYPYEQVEWGLERPELRVVVDQKIVQVIENTSTTCASFADPQNLVTGSSDFTVRLWKLVRGHHSSDLRLSLSNIMRIHTNEVLCVATSRSWSMVVSGSKDGSAALWDLNRGTYIRSIWHRNEAGPEDENYAVNLVAINESTGYIATCSRLKLCLHTVNGRPIATLDLTTEASFSSLVPSISSLAFHERDYSHLGILATGGPDGTITLRTWTADGTPDGKNARWEFLVVRTMKAKIGKNGRPVDITALKFLGECLCHGEETGKSFMWNLPE</sequence>
<evidence type="ECO:0000313" key="7">
    <source>
        <dbReference type="Proteomes" id="UP000307440"/>
    </source>
</evidence>
<dbReference type="InterPro" id="IPR056252">
    <property type="entry name" value="Alfy-like_Arm-like"/>
</dbReference>
<dbReference type="InterPro" id="IPR013320">
    <property type="entry name" value="ConA-like_dom_sf"/>
</dbReference>
<dbReference type="InterPro" id="IPR001680">
    <property type="entry name" value="WD40_rpt"/>
</dbReference>
<dbReference type="SUPFAM" id="SSF50978">
    <property type="entry name" value="WD40 repeat-like"/>
    <property type="match status" value="1"/>
</dbReference>
<proteinExistence type="predicted"/>
<evidence type="ECO:0000256" key="1">
    <source>
        <dbReference type="ARBA" id="ARBA00022574"/>
    </source>
</evidence>
<reference evidence="6 7" key="1">
    <citation type="journal article" date="2019" name="Nat. Ecol. Evol.">
        <title>Megaphylogeny resolves global patterns of mushroom evolution.</title>
        <authorList>
            <person name="Varga T."/>
            <person name="Krizsan K."/>
            <person name="Foldi C."/>
            <person name="Dima B."/>
            <person name="Sanchez-Garcia M."/>
            <person name="Sanchez-Ramirez S."/>
            <person name="Szollosi G.J."/>
            <person name="Szarkandi J.G."/>
            <person name="Papp V."/>
            <person name="Albert L."/>
            <person name="Andreopoulos W."/>
            <person name="Angelini C."/>
            <person name="Antonin V."/>
            <person name="Barry K.W."/>
            <person name="Bougher N.L."/>
            <person name="Buchanan P."/>
            <person name="Buyck B."/>
            <person name="Bense V."/>
            <person name="Catcheside P."/>
            <person name="Chovatia M."/>
            <person name="Cooper J."/>
            <person name="Damon W."/>
            <person name="Desjardin D."/>
            <person name="Finy P."/>
            <person name="Geml J."/>
            <person name="Haridas S."/>
            <person name="Hughes K."/>
            <person name="Justo A."/>
            <person name="Karasinski D."/>
            <person name="Kautmanova I."/>
            <person name="Kiss B."/>
            <person name="Kocsube S."/>
            <person name="Kotiranta H."/>
            <person name="LaButti K.M."/>
            <person name="Lechner B.E."/>
            <person name="Liimatainen K."/>
            <person name="Lipzen A."/>
            <person name="Lukacs Z."/>
            <person name="Mihaltcheva S."/>
            <person name="Morgado L.N."/>
            <person name="Niskanen T."/>
            <person name="Noordeloos M.E."/>
            <person name="Ohm R.A."/>
            <person name="Ortiz-Santana B."/>
            <person name="Ovrebo C."/>
            <person name="Racz N."/>
            <person name="Riley R."/>
            <person name="Savchenko A."/>
            <person name="Shiryaev A."/>
            <person name="Soop K."/>
            <person name="Spirin V."/>
            <person name="Szebenyi C."/>
            <person name="Tomsovsky M."/>
            <person name="Tulloss R.E."/>
            <person name="Uehling J."/>
            <person name="Grigoriev I.V."/>
            <person name="Vagvolgyi C."/>
            <person name="Papp T."/>
            <person name="Martin F.M."/>
            <person name="Miettinen O."/>
            <person name="Hibbett D.S."/>
            <person name="Nagy L.G."/>
        </authorList>
    </citation>
    <scope>NUCLEOTIDE SEQUENCE [LARGE SCALE GENOMIC DNA]</scope>
    <source>
        <strain evidence="6 7">CBS 121175</strain>
    </source>
</reference>
<feature type="domain" description="BEACH" evidence="4">
    <location>
        <begin position="1525"/>
        <end position="1814"/>
    </location>
</feature>
<dbReference type="SUPFAM" id="SSF50729">
    <property type="entry name" value="PH domain-like"/>
    <property type="match status" value="1"/>
</dbReference>
<evidence type="ECO:0000259" key="5">
    <source>
        <dbReference type="PROSITE" id="PS51783"/>
    </source>
</evidence>
<dbReference type="PROSITE" id="PS50294">
    <property type="entry name" value="WD_REPEATS_REGION"/>
    <property type="match status" value="1"/>
</dbReference>
<dbReference type="InterPro" id="IPR019775">
    <property type="entry name" value="WD40_repeat_CS"/>
</dbReference>